<accession>A0AAV0L1Y8</accession>
<evidence type="ECO:0000313" key="2">
    <source>
        <dbReference type="EMBL" id="CAI0428468.1"/>
    </source>
</evidence>
<keyword evidence="1" id="KW-0175">Coiled coil</keyword>
<gene>
    <name evidence="2" type="ORF">LITE_LOCUS21658</name>
</gene>
<reference evidence="2" key="1">
    <citation type="submission" date="2022-08" db="EMBL/GenBank/DDBJ databases">
        <authorList>
            <person name="Gutierrez-Valencia J."/>
        </authorList>
    </citation>
    <scope>NUCLEOTIDE SEQUENCE</scope>
</reference>
<dbReference type="AlphaFoldDB" id="A0AAV0L1Y8"/>
<sequence length="301" mass="35138">MGTSLVTREVGVIYIEMFRSHPNSVTAPQRGWFCRNNAGCNFVSAHWKEVGNIIPCDHDDSDEGTNESLSYDDLMFFDGQAEIEGREALTKLAQHLARLRLMVSPQGHCFQDVTELWEHKDFGIHYLQLNDLFNWPFHGVSIAGLTTWPCCLLKYTMPSRAKQLATTVTTRGVSKEKYEEMKRTVKKKEEDLEKLREEMEEQDDELQKLKEEMEGASEKHEAELRDLETKKDEELRRLAKIKKDELETLRKEKAERHELEQQRRKQSWAITATTRYFLNDTVLKSRRQPVPLAPPRGSRRQ</sequence>
<name>A0AAV0L1Y8_9ROSI</name>
<comment type="caution">
    <text evidence="2">The sequence shown here is derived from an EMBL/GenBank/DDBJ whole genome shotgun (WGS) entry which is preliminary data.</text>
</comment>
<protein>
    <submittedName>
        <fullName evidence="2">Uncharacterized protein</fullName>
    </submittedName>
</protein>
<dbReference type="EMBL" id="CAMGYJ010000006">
    <property type="protein sequence ID" value="CAI0428468.1"/>
    <property type="molecule type" value="Genomic_DNA"/>
</dbReference>
<organism evidence="2 3">
    <name type="scientific">Linum tenue</name>
    <dbReference type="NCBI Taxonomy" id="586396"/>
    <lineage>
        <taxon>Eukaryota</taxon>
        <taxon>Viridiplantae</taxon>
        <taxon>Streptophyta</taxon>
        <taxon>Embryophyta</taxon>
        <taxon>Tracheophyta</taxon>
        <taxon>Spermatophyta</taxon>
        <taxon>Magnoliopsida</taxon>
        <taxon>eudicotyledons</taxon>
        <taxon>Gunneridae</taxon>
        <taxon>Pentapetalae</taxon>
        <taxon>rosids</taxon>
        <taxon>fabids</taxon>
        <taxon>Malpighiales</taxon>
        <taxon>Linaceae</taxon>
        <taxon>Linum</taxon>
    </lineage>
</organism>
<proteinExistence type="predicted"/>
<dbReference type="Proteomes" id="UP001154282">
    <property type="component" value="Unassembled WGS sequence"/>
</dbReference>
<keyword evidence="3" id="KW-1185">Reference proteome</keyword>
<evidence type="ECO:0000256" key="1">
    <source>
        <dbReference type="SAM" id="Coils"/>
    </source>
</evidence>
<evidence type="ECO:0000313" key="3">
    <source>
        <dbReference type="Proteomes" id="UP001154282"/>
    </source>
</evidence>
<feature type="coiled-coil region" evidence="1">
    <location>
        <begin position="175"/>
        <end position="263"/>
    </location>
</feature>